<evidence type="ECO:0000313" key="1">
    <source>
        <dbReference type="EMBL" id="KAF2030184.1"/>
    </source>
</evidence>
<evidence type="ECO:0000313" key="2">
    <source>
        <dbReference type="Proteomes" id="UP000799777"/>
    </source>
</evidence>
<reference evidence="1" key="1">
    <citation type="journal article" date="2020" name="Stud. Mycol.">
        <title>101 Dothideomycetes genomes: a test case for predicting lifestyles and emergence of pathogens.</title>
        <authorList>
            <person name="Haridas S."/>
            <person name="Albert R."/>
            <person name="Binder M."/>
            <person name="Bloem J."/>
            <person name="Labutti K."/>
            <person name="Salamov A."/>
            <person name="Andreopoulos B."/>
            <person name="Baker S."/>
            <person name="Barry K."/>
            <person name="Bills G."/>
            <person name="Bluhm B."/>
            <person name="Cannon C."/>
            <person name="Castanera R."/>
            <person name="Culley D."/>
            <person name="Daum C."/>
            <person name="Ezra D."/>
            <person name="Gonzalez J."/>
            <person name="Henrissat B."/>
            <person name="Kuo A."/>
            <person name="Liang C."/>
            <person name="Lipzen A."/>
            <person name="Lutzoni F."/>
            <person name="Magnuson J."/>
            <person name="Mondo S."/>
            <person name="Nolan M."/>
            <person name="Ohm R."/>
            <person name="Pangilinan J."/>
            <person name="Park H.-J."/>
            <person name="Ramirez L."/>
            <person name="Alfaro M."/>
            <person name="Sun H."/>
            <person name="Tritt A."/>
            <person name="Yoshinaga Y."/>
            <person name="Zwiers L.-H."/>
            <person name="Turgeon B."/>
            <person name="Goodwin S."/>
            <person name="Spatafora J."/>
            <person name="Crous P."/>
            <person name="Grigoriev I."/>
        </authorList>
    </citation>
    <scope>NUCLEOTIDE SEQUENCE</scope>
    <source>
        <strain evidence="1">CBS 110217</strain>
    </source>
</reference>
<sequence length="337" mass="37989">LMETEVKLEYGNKLKNSRVVHQEMLYCYSTKAPDLFKKAKPLREAYATANAMRKRFKAHVPPRVSVEDFEIGHMENQIIPQIVTIYEKNHLSQHRKSLQAFVDAAIADFVQRGGSHVVAKSNAHSIHKKDLNATGLQERLNGLTSRSVFSLARRLFNKLRDIKDKETKAAETNAVKAAAQGRIILATYEDRVIRSFQCLSRIAGDTDHTMQVALAQGLSLQHLLGLAAHESAQGEEEPLAVINNVVQVVFQHVLKDEKSPPRLLDLVVDTLAEHLDLELWTQLEHVISHNMSLRLNRAMVDRRQIKIEDAERVSMESKSLSAGDHFVPCAPNEHIHA</sequence>
<accession>A0A9P4H9K2</accession>
<feature type="non-terminal residue" evidence="1">
    <location>
        <position position="1"/>
    </location>
</feature>
<name>A0A9P4H9K2_9PLEO</name>
<proteinExistence type="predicted"/>
<organism evidence="1 2">
    <name type="scientific">Setomelanomma holmii</name>
    <dbReference type="NCBI Taxonomy" id="210430"/>
    <lineage>
        <taxon>Eukaryota</taxon>
        <taxon>Fungi</taxon>
        <taxon>Dikarya</taxon>
        <taxon>Ascomycota</taxon>
        <taxon>Pezizomycotina</taxon>
        <taxon>Dothideomycetes</taxon>
        <taxon>Pleosporomycetidae</taxon>
        <taxon>Pleosporales</taxon>
        <taxon>Pleosporineae</taxon>
        <taxon>Phaeosphaeriaceae</taxon>
        <taxon>Setomelanomma</taxon>
    </lineage>
</organism>
<dbReference type="OrthoDB" id="3794120at2759"/>
<keyword evidence="2" id="KW-1185">Reference proteome</keyword>
<gene>
    <name evidence="1" type="ORF">EK21DRAFT_66106</name>
</gene>
<protein>
    <submittedName>
        <fullName evidence="1">Uncharacterized protein</fullName>
    </submittedName>
</protein>
<dbReference type="AlphaFoldDB" id="A0A9P4H9K2"/>
<dbReference type="EMBL" id="ML978192">
    <property type="protein sequence ID" value="KAF2030184.1"/>
    <property type="molecule type" value="Genomic_DNA"/>
</dbReference>
<dbReference type="Proteomes" id="UP000799777">
    <property type="component" value="Unassembled WGS sequence"/>
</dbReference>
<comment type="caution">
    <text evidence="1">The sequence shown here is derived from an EMBL/GenBank/DDBJ whole genome shotgun (WGS) entry which is preliminary data.</text>
</comment>